<evidence type="ECO:0000256" key="2">
    <source>
        <dbReference type="ARBA" id="ARBA00022801"/>
    </source>
</evidence>
<dbReference type="PROSITE" id="PS51910">
    <property type="entry name" value="GH18_2"/>
    <property type="match status" value="1"/>
</dbReference>
<keyword evidence="2 7" id="KW-0378">Hydrolase</keyword>
<evidence type="ECO:0000313" key="10">
    <source>
        <dbReference type="EMBL" id="ORX43246.1"/>
    </source>
</evidence>
<dbReference type="Gene3D" id="3.20.20.80">
    <property type="entry name" value="Glycosidases"/>
    <property type="match status" value="1"/>
</dbReference>
<dbReference type="GO" id="GO:0008843">
    <property type="term" value="F:endochitinase activity"/>
    <property type="evidence" value="ECO:0007669"/>
    <property type="project" value="UniProtKB-EC"/>
</dbReference>
<dbReference type="InterPro" id="IPR029070">
    <property type="entry name" value="Chitinase_insertion_sf"/>
</dbReference>
<dbReference type="PANTHER" id="PTHR11177:SF317">
    <property type="entry name" value="CHITINASE 12-RELATED"/>
    <property type="match status" value="1"/>
</dbReference>
<keyword evidence="3" id="KW-0146">Chitin degradation</keyword>
<evidence type="ECO:0000256" key="5">
    <source>
        <dbReference type="ARBA" id="ARBA00023295"/>
    </source>
</evidence>
<dbReference type="SUPFAM" id="SSF54556">
    <property type="entry name" value="Chitinase insertion domain"/>
    <property type="match status" value="1"/>
</dbReference>
<comment type="caution">
    <text evidence="10">The sequence shown here is derived from an EMBL/GenBank/DDBJ whole genome shotgun (WGS) entry which is preliminary data.</text>
</comment>
<dbReference type="SUPFAM" id="SSF51445">
    <property type="entry name" value="(Trans)glycosidases"/>
    <property type="match status" value="1"/>
</dbReference>
<dbReference type="InterPro" id="IPR050314">
    <property type="entry name" value="Glycosyl_Hydrlase_18"/>
</dbReference>
<reference evidence="10 11" key="1">
    <citation type="submission" date="2016-08" db="EMBL/GenBank/DDBJ databases">
        <title>Genomes of anaerobic fungi encode conserved fungal cellulosomes for biomass hydrolysis.</title>
        <authorList>
            <consortium name="DOE Joint Genome Institute"/>
            <person name="Haitjema C.H."/>
            <person name="Gilmore S.P."/>
            <person name="Henske J.K."/>
            <person name="Solomon K.V."/>
            <person name="De Groot R."/>
            <person name="Kuo A."/>
            <person name="Mondo S.J."/>
            <person name="Salamov A.A."/>
            <person name="Labutti K."/>
            <person name="Zhao Z."/>
            <person name="Chiniquy J."/>
            <person name="Barry K."/>
            <person name="Brewer H.M."/>
            <person name="Purvine S.O."/>
            <person name="Wright A.T."/>
            <person name="Boxma B."/>
            <person name="Van Alen T."/>
            <person name="Hackstein J.H."/>
            <person name="Baker S.E."/>
            <person name="Grigoriev I.V."/>
            <person name="O'Malley M.A."/>
        </authorList>
    </citation>
    <scope>NUCLEOTIDE SEQUENCE [LARGE SCALE GENOMIC DNA]</scope>
    <source>
        <strain evidence="11">finn</strain>
    </source>
</reference>
<proteinExistence type="inferred from homology"/>
<evidence type="ECO:0000256" key="4">
    <source>
        <dbReference type="ARBA" id="ARBA00023277"/>
    </source>
</evidence>
<evidence type="ECO:0000256" key="6">
    <source>
        <dbReference type="ARBA" id="ARBA00023326"/>
    </source>
</evidence>
<evidence type="ECO:0000256" key="7">
    <source>
        <dbReference type="RuleBase" id="RU000489"/>
    </source>
</evidence>
<evidence type="ECO:0000256" key="1">
    <source>
        <dbReference type="ARBA" id="ARBA00000822"/>
    </source>
</evidence>
<dbReference type="GO" id="GO:0006032">
    <property type="term" value="P:chitin catabolic process"/>
    <property type="evidence" value="ECO:0007669"/>
    <property type="project" value="UniProtKB-KW"/>
</dbReference>
<accession>A0A1Y1UXZ2</accession>
<keyword evidence="4" id="KW-0119">Carbohydrate metabolism</keyword>
<dbReference type="SMART" id="SM00636">
    <property type="entry name" value="Glyco_18"/>
    <property type="match status" value="1"/>
</dbReference>
<dbReference type="Pfam" id="PF00704">
    <property type="entry name" value="Glyco_hydro_18"/>
    <property type="match status" value="1"/>
</dbReference>
<dbReference type="STRING" id="1754191.A0A1Y1UXZ2"/>
<dbReference type="Proteomes" id="UP000193719">
    <property type="component" value="Unassembled WGS sequence"/>
</dbReference>
<keyword evidence="6" id="KW-0624">Polysaccharide degradation</keyword>
<dbReference type="InterPro" id="IPR017853">
    <property type="entry name" value="GH"/>
</dbReference>
<dbReference type="InterPro" id="IPR001579">
    <property type="entry name" value="Glyco_hydro_18_chit_AS"/>
</dbReference>
<comment type="similarity">
    <text evidence="8">Belongs to the glycosyl hydrolase 18 family.</text>
</comment>
<organism evidence="10 11">
    <name type="scientific">Piromyces finnis</name>
    <dbReference type="NCBI Taxonomy" id="1754191"/>
    <lineage>
        <taxon>Eukaryota</taxon>
        <taxon>Fungi</taxon>
        <taxon>Fungi incertae sedis</taxon>
        <taxon>Chytridiomycota</taxon>
        <taxon>Chytridiomycota incertae sedis</taxon>
        <taxon>Neocallimastigomycetes</taxon>
        <taxon>Neocallimastigales</taxon>
        <taxon>Neocallimastigaceae</taxon>
        <taxon>Piromyces</taxon>
    </lineage>
</organism>
<dbReference type="InterPro" id="IPR011583">
    <property type="entry name" value="Chitinase_II/V-like_cat"/>
</dbReference>
<dbReference type="GO" id="GO:0008061">
    <property type="term" value="F:chitin binding"/>
    <property type="evidence" value="ECO:0007669"/>
    <property type="project" value="InterPro"/>
</dbReference>
<dbReference type="OrthoDB" id="73875at2759"/>
<dbReference type="Gene3D" id="3.10.50.10">
    <property type="match status" value="1"/>
</dbReference>
<keyword evidence="5 7" id="KW-0326">Glycosidase</keyword>
<protein>
    <submittedName>
        <fullName evidence="10">Catalytic domain of chitinase A1</fullName>
    </submittedName>
</protein>
<reference evidence="10 11" key="2">
    <citation type="submission" date="2016-08" db="EMBL/GenBank/DDBJ databases">
        <title>Pervasive Adenine N6-methylation of Active Genes in Fungi.</title>
        <authorList>
            <consortium name="DOE Joint Genome Institute"/>
            <person name="Mondo S.J."/>
            <person name="Dannebaum R.O."/>
            <person name="Kuo R.C."/>
            <person name="Labutti K."/>
            <person name="Haridas S."/>
            <person name="Kuo A."/>
            <person name="Salamov A."/>
            <person name="Ahrendt S.R."/>
            <person name="Lipzen A."/>
            <person name="Sullivan W."/>
            <person name="Andreopoulos W.B."/>
            <person name="Clum A."/>
            <person name="Lindquist E."/>
            <person name="Daum C."/>
            <person name="Ramamoorthy G.K."/>
            <person name="Gryganskyi A."/>
            <person name="Culley D."/>
            <person name="Magnuson J.K."/>
            <person name="James T.Y."/>
            <person name="O'Malley M.A."/>
            <person name="Stajich J.E."/>
            <person name="Spatafora J.W."/>
            <person name="Visel A."/>
            <person name="Grigoriev I.V."/>
        </authorList>
    </citation>
    <scope>NUCLEOTIDE SEQUENCE [LARGE SCALE GENOMIC DNA]</scope>
    <source>
        <strain evidence="11">finn</strain>
    </source>
</reference>
<comment type="catalytic activity">
    <reaction evidence="1">
        <text>Random endo-hydrolysis of N-acetyl-beta-D-glucosaminide (1-&gt;4)-beta-linkages in chitin and chitodextrins.</text>
        <dbReference type="EC" id="3.2.1.14"/>
    </reaction>
</comment>
<dbReference type="AlphaFoldDB" id="A0A1Y1UXZ2"/>
<evidence type="ECO:0000313" key="11">
    <source>
        <dbReference type="Proteomes" id="UP000193719"/>
    </source>
</evidence>
<dbReference type="EMBL" id="MCFH01000054">
    <property type="protein sequence ID" value="ORX43246.1"/>
    <property type="molecule type" value="Genomic_DNA"/>
</dbReference>
<evidence type="ECO:0000256" key="3">
    <source>
        <dbReference type="ARBA" id="ARBA00023024"/>
    </source>
</evidence>
<dbReference type="GO" id="GO:0000272">
    <property type="term" value="P:polysaccharide catabolic process"/>
    <property type="evidence" value="ECO:0007669"/>
    <property type="project" value="UniProtKB-KW"/>
</dbReference>
<gene>
    <name evidence="10" type="ORF">BCR36DRAFT_336219</name>
</gene>
<dbReference type="InterPro" id="IPR001223">
    <property type="entry name" value="Glyco_hydro18_cat"/>
</dbReference>
<evidence type="ECO:0000256" key="8">
    <source>
        <dbReference type="RuleBase" id="RU004453"/>
    </source>
</evidence>
<dbReference type="PANTHER" id="PTHR11177">
    <property type="entry name" value="CHITINASE"/>
    <property type="match status" value="1"/>
</dbReference>
<evidence type="ECO:0000259" key="9">
    <source>
        <dbReference type="PROSITE" id="PS51910"/>
    </source>
</evidence>
<name>A0A1Y1UXZ2_9FUNG</name>
<sequence>MGLFSFLKKASKEELKADVNVTGAQSEPYQGQQFNNYTYQNDKQKLIGYFANWTCYHGYEPAKVPVELLTHINYAFANIVDGEIALGDKWIDIEKSLGNDDDTPIKGNYNQFLNPNGPLKKRNPNLQVLISVGGWTWSKDFSDVAAEEVTREKFAVSCATFCNKYGFDGIDIDWEFPIKGGMDHNIHRPEDGDNYILLLKKIRQHLDKLAEINNRPYLLTIASSSAVYNYSCLDLKAISEPLDWINLMNYDFSGTWCKVTTHQANLFLEKPLEDGTVPTHNSVSKCVEDFLAAGVPANKLVVGVPFYGRGFDNVEANANDHTATGIYAKFNGALKGRSEEAGNFQYSEIREDYLNPQSGYIRYWSENCCAPYLFNPEKRGLIVYDDTWSMHYKAKYAKEKSLGGVMIWELSGDANGELINALVSTLS</sequence>
<dbReference type="PROSITE" id="PS01095">
    <property type="entry name" value="GH18_1"/>
    <property type="match status" value="1"/>
</dbReference>
<dbReference type="CDD" id="cd06548">
    <property type="entry name" value="GH18_chitinase"/>
    <property type="match status" value="1"/>
</dbReference>
<feature type="domain" description="GH18" evidence="9">
    <location>
        <begin position="44"/>
        <end position="427"/>
    </location>
</feature>
<keyword evidence="11" id="KW-1185">Reference proteome</keyword>